<feature type="region of interest" description="Disordered" evidence="1">
    <location>
        <begin position="1"/>
        <end position="31"/>
    </location>
</feature>
<evidence type="ECO:0000313" key="2">
    <source>
        <dbReference type="EMBL" id="TWT52573.1"/>
    </source>
</evidence>
<protein>
    <submittedName>
        <fullName evidence="2">Uncharacterized protein</fullName>
    </submittedName>
</protein>
<dbReference type="AlphaFoldDB" id="A0A5C5WRB2"/>
<comment type="caution">
    <text evidence="2">The sequence shown here is derived from an EMBL/GenBank/DDBJ whole genome shotgun (WGS) entry which is preliminary data.</text>
</comment>
<gene>
    <name evidence="2" type="ORF">Pla22_01970</name>
</gene>
<dbReference type="RefSeq" id="WP_242631725.1">
    <property type="nucleotide sequence ID" value="NZ_SJPI01000001.1"/>
</dbReference>
<name>A0A5C5WRB2_9BACT</name>
<evidence type="ECO:0000256" key="1">
    <source>
        <dbReference type="SAM" id="MobiDB-lite"/>
    </source>
</evidence>
<reference evidence="2 3" key="1">
    <citation type="submission" date="2019-02" db="EMBL/GenBank/DDBJ databases">
        <title>Deep-cultivation of Planctomycetes and their phenomic and genomic characterization uncovers novel biology.</title>
        <authorList>
            <person name="Wiegand S."/>
            <person name="Jogler M."/>
            <person name="Boedeker C."/>
            <person name="Pinto D."/>
            <person name="Vollmers J."/>
            <person name="Rivas-Marin E."/>
            <person name="Kohn T."/>
            <person name="Peeters S.H."/>
            <person name="Heuer A."/>
            <person name="Rast P."/>
            <person name="Oberbeckmann S."/>
            <person name="Bunk B."/>
            <person name="Jeske O."/>
            <person name="Meyerdierks A."/>
            <person name="Storesund J.E."/>
            <person name="Kallscheuer N."/>
            <person name="Luecker S."/>
            <person name="Lage O.M."/>
            <person name="Pohl T."/>
            <person name="Merkel B.J."/>
            <person name="Hornburger P."/>
            <person name="Mueller R.-W."/>
            <person name="Bruemmer F."/>
            <person name="Labrenz M."/>
            <person name="Spormann A.M."/>
            <person name="Op Den Camp H."/>
            <person name="Overmann J."/>
            <person name="Amann R."/>
            <person name="Jetten M.S.M."/>
            <person name="Mascher T."/>
            <person name="Medema M.H."/>
            <person name="Devos D.P."/>
            <person name="Kaster A.-K."/>
            <person name="Ovreas L."/>
            <person name="Rohde M."/>
            <person name="Galperin M.Y."/>
            <person name="Jogler C."/>
        </authorList>
    </citation>
    <scope>NUCLEOTIDE SEQUENCE [LARGE SCALE GENOMIC DNA]</scope>
    <source>
        <strain evidence="2 3">Pla22</strain>
    </source>
</reference>
<evidence type="ECO:0000313" key="3">
    <source>
        <dbReference type="Proteomes" id="UP000316598"/>
    </source>
</evidence>
<sequence>MNENPPPTEPTRHFATRCEPKHSEPEHGDDQCCEANITETNEGEPVRNQARFQLSLREYIGLLTIAMLGMGLFASITRLRSATDELARLRAETGYLSDTEAGQIAAARAPSDQPLTYRVRIRVPTPEVGSPPLKYRLAYSSVWPRNSAKPAWFGAVPVPPGESLVTLRVMEDPRDDRWKISALISSESGNKRMATALPPNQVRIFRGSHDVISTGIPRGQTFAAAGDQTIRVLDERWLVGEGSLMLYGDKPPEEDQIGIYAELQPDLGTL</sequence>
<accession>A0A5C5WRB2</accession>
<dbReference type="EMBL" id="SJPI01000001">
    <property type="protein sequence ID" value="TWT52573.1"/>
    <property type="molecule type" value="Genomic_DNA"/>
</dbReference>
<feature type="compositionally biased region" description="Basic and acidic residues" evidence="1">
    <location>
        <begin position="10"/>
        <end position="30"/>
    </location>
</feature>
<keyword evidence="3" id="KW-1185">Reference proteome</keyword>
<organism evidence="2 3">
    <name type="scientific">Rubripirellula amarantea</name>
    <dbReference type="NCBI Taxonomy" id="2527999"/>
    <lineage>
        <taxon>Bacteria</taxon>
        <taxon>Pseudomonadati</taxon>
        <taxon>Planctomycetota</taxon>
        <taxon>Planctomycetia</taxon>
        <taxon>Pirellulales</taxon>
        <taxon>Pirellulaceae</taxon>
        <taxon>Rubripirellula</taxon>
    </lineage>
</organism>
<proteinExistence type="predicted"/>
<dbReference type="Proteomes" id="UP000316598">
    <property type="component" value="Unassembled WGS sequence"/>
</dbReference>